<evidence type="ECO:0000313" key="4">
    <source>
        <dbReference type="Proteomes" id="UP001501469"/>
    </source>
</evidence>
<dbReference type="Proteomes" id="UP001501469">
    <property type="component" value="Unassembled WGS sequence"/>
</dbReference>
<sequence length="138" mass="15410">MIEVDFTNEAAVEAFLAKTRYYPEPLDKAQLLRTYEANQPHVTSIVPSPNALVDPATTELRITFSTPMDTPIYTNYGPGGQDEFPLVGRVGWAADKLSYTYKVSLKPNHHYSFTVRGGGFRSLDGHPLKDVEVNFTTK</sequence>
<dbReference type="InterPro" id="IPR032812">
    <property type="entry name" value="SbsA_Ig"/>
</dbReference>
<keyword evidence="4" id="KW-1185">Reference proteome</keyword>
<reference evidence="4" key="1">
    <citation type="journal article" date="2019" name="Int. J. Syst. Evol. Microbiol.">
        <title>The Global Catalogue of Microorganisms (GCM) 10K type strain sequencing project: providing services to taxonomists for standard genome sequencing and annotation.</title>
        <authorList>
            <consortium name="The Broad Institute Genomics Platform"/>
            <consortium name="The Broad Institute Genome Sequencing Center for Infectious Disease"/>
            <person name="Wu L."/>
            <person name="Ma J."/>
        </authorList>
    </citation>
    <scope>NUCLEOTIDE SEQUENCE [LARGE SCALE GENOMIC DNA]</scope>
    <source>
        <strain evidence="4">JCM 17225</strain>
    </source>
</reference>
<protein>
    <recommendedName>
        <fullName evidence="2">SbsA Ig-like domain-containing protein</fullName>
    </recommendedName>
</protein>
<name>A0ABP7TZJ9_9BACT</name>
<accession>A0ABP7TZJ9</accession>
<evidence type="ECO:0000256" key="1">
    <source>
        <dbReference type="ARBA" id="ARBA00022729"/>
    </source>
</evidence>
<proteinExistence type="predicted"/>
<keyword evidence="1" id="KW-0732">Signal</keyword>
<comment type="caution">
    <text evidence="3">The sequence shown here is derived from an EMBL/GenBank/DDBJ whole genome shotgun (WGS) entry which is preliminary data.</text>
</comment>
<evidence type="ECO:0000259" key="2">
    <source>
        <dbReference type="Pfam" id="PF13205"/>
    </source>
</evidence>
<dbReference type="Pfam" id="PF13205">
    <property type="entry name" value="Big_5"/>
    <property type="match status" value="1"/>
</dbReference>
<organism evidence="3 4">
    <name type="scientific">Hymenobacter glaciei</name>
    <dbReference type="NCBI Taxonomy" id="877209"/>
    <lineage>
        <taxon>Bacteria</taxon>
        <taxon>Pseudomonadati</taxon>
        <taxon>Bacteroidota</taxon>
        <taxon>Cytophagia</taxon>
        <taxon>Cytophagales</taxon>
        <taxon>Hymenobacteraceae</taxon>
        <taxon>Hymenobacter</taxon>
    </lineage>
</organism>
<gene>
    <name evidence="3" type="ORF">GCM10022409_17280</name>
</gene>
<dbReference type="EMBL" id="BAABDK010000015">
    <property type="protein sequence ID" value="GAA4033540.1"/>
    <property type="molecule type" value="Genomic_DNA"/>
</dbReference>
<dbReference type="RefSeq" id="WP_345052958.1">
    <property type="nucleotide sequence ID" value="NZ_BAABDK010000015.1"/>
</dbReference>
<feature type="domain" description="SbsA Ig-like" evidence="2">
    <location>
        <begin position="38"/>
        <end position="137"/>
    </location>
</feature>
<evidence type="ECO:0000313" key="3">
    <source>
        <dbReference type="EMBL" id="GAA4033540.1"/>
    </source>
</evidence>